<protein>
    <recommendedName>
        <fullName evidence="5">Transmembrane protein</fullName>
    </recommendedName>
</protein>
<dbReference type="Proteomes" id="UP000018208">
    <property type="component" value="Unassembled WGS sequence"/>
</dbReference>
<evidence type="ECO:0000313" key="3">
    <source>
        <dbReference type="EMBL" id="KAH0576983.1"/>
    </source>
</evidence>
<sequence length="246" mass="28340">MNRFTEQKNRRVELVFDTIVLLLTVGLFIYDDLSSSPIENIVTIQQNADPTFFISKVENPSQETFCYSGISSEYDQYICYAIKPQPNFQIEQSFVGPLKLNYIKMERDGTFSSEFQELQDKSIFTVTNYKLNLTLCDLIQVRGTCITGLDDFYVVSQAGLSDANIQFTSEINISKIRRTSTNIFVSSLMVFAMLIITMRFYARERKTAFDAENDTIYKKERNYLIDLEIGGTTQGDIREGEFRVSF</sequence>
<feature type="transmembrane region" description="Helical" evidence="1">
    <location>
        <begin position="183"/>
        <end position="202"/>
    </location>
</feature>
<dbReference type="AlphaFoldDB" id="V6LET9"/>
<evidence type="ECO:0008006" key="5">
    <source>
        <dbReference type="Google" id="ProtNLM"/>
    </source>
</evidence>
<proteinExistence type="predicted"/>
<dbReference type="VEuPathDB" id="GiardiaDB:SS50377_20331"/>
<evidence type="ECO:0000313" key="4">
    <source>
        <dbReference type="Proteomes" id="UP000018208"/>
    </source>
</evidence>
<keyword evidence="1" id="KW-0812">Transmembrane</keyword>
<name>V6LET9_9EUKA</name>
<keyword evidence="4" id="KW-1185">Reference proteome</keyword>
<organism evidence="2">
    <name type="scientific">Spironucleus salmonicida</name>
    <dbReference type="NCBI Taxonomy" id="348837"/>
    <lineage>
        <taxon>Eukaryota</taxon>
        <taxon>Metamonada</taxon>
        <taxon>Diplomonadida</taxon>
        <taxon>Hexamitidae</taxon>
        <taxon>Hexamitinae</taxon>
        <taxon>Spironucleus</taxon>
    </lineage>
</organism>
<accession>V6LET9</accession>
<dbReference type="EMBL" id="AUWU02000001">
    <property type="protein sequence ID" value="KAH0576983.1"/>
    <property type="molecule type" value="Genomic_DNA"/>
</dbReference>
<reference evidence="2 3" key="1">
    <citation type="journal article" date="2014" name="PLoS Genet.">
        <title>The Genome of Spironucleus salmonicida Highlights a Fish Pathogen Adapted to Fluctuating Environments.</title>
        <authorList>
            <person name="Xu F."/>
            <person name="Jerlstrom-Hultqvist J."/>
            <person name="Einarsson E."/>
            <person name="Astvaldsson A."/>
            <person name="Svard S.G."/>
            <person name="Andersson J.O."/>
        </authorList>
    </citation>
    <scope>NUCLEOTIDE SEQUENCE</scope>
    <source>
        <strain evidence="3">ATCC 50377</strain>
    </source>
</reference>
<gene>
    <name evidence="2" type="ORF">SS50377_17313</name>
    <name evidence="3" type="ORF">SS50377_20331</name>
</gene>
<keyword evidence="1" id="KW-0472">Membrane</keyword>
<evidence type="ECO:0000256" key="1">
    <source>
        <dbReference type="SAM" id="Phobius"/>
    </source>
</evidence>
<dbReference type="EMBL" id="KI546147">
    <property type="protein sequence ID" value="EST43012.1"/>
    <property type="molecule type" value="Genomic_DNA"/>
</dbReference>
<evidence type="ECO:0000313" key="2">
    <source>
        <dbReference type="EMBL" id="EST43012.1"/>
    </source>
</evidence>
<keyword evidence="1" id="KW-1133">Transmembrane helix</keyword>
<reference evidence="3" key="2">
    <citation type="submission" date="2020-12" db="EMBL/GenBank/DDBJ databases">
        <title>New Spironucleus salmonicida genome in near-complete chromosomes.</title>
        <authorList>
            <person name="Xu F."/>
            <person name="Kurt Z."/>
            <person name="Jimenez-Gonzalez A."/>
            <person name="Astvaldsson A."/>
            <person name="Andersson J.O."/>
            <person name="Svard S.G."/>
        </authorList>
    </citation>
    <scope>NUCLEOTIDE SEQUENCE</scope>
    <source>
        <strain evidence="3">ATCC 50377</strain>
    </source>
</reference>